<sequence length="199" mass="23359">MLCDHVIRLIIVFSAKRCPIACPGRHKNNNEDDLCVYAVPTSNINSQKDGQLRMYELLDEYFRDKDTNEDHRQNKYPSHLSELGTQKRGKYSWSVAYGKRDRWIAYGKRNSRHSGIAMPSFGPSLDSSQDLPVYDHNAVKRHQMWEARWGKKRTTVSANPTTKAMENFEQQQSYEGYFTKNPTFKRQQWTKSPWGKRSY</sequence>
<dbReference type="OrthoDB" id="6042897at2759"/>
<protein>
    <submittedName>
        <fullName evidence="1">Uncharacterized protein</fullName>
    </submittedName>
</protein>
<keyword evidence="2" id="KW-1185">Reference proteome</keyword>
<reference evidence="1" key="1">
    <citation type="submission" date="2018-11" db="EMBL/GenBank/DDBJ databases">
        <authorList>
            <person name="Alioto T."/>
            <person name="Alioto T."/>
        </authorList>
    </citation>
    <scope>NUCLEOTIDE SEQUENCE</scope>
</reference>
<comment type="caution">
    <text evidence="1">The sequence shown here is derived from an EMBL/GenBank/DDBJ whole genome shotgun (WGS) entry which is preliminary data.</text>
</comment>
<name>A0A8B6GV21_MYTGA</name>
<dbReference type="AlphaFoldDB" id="A0A8B6GV21"/>
<proteinExistence type="predicted"/>
<evidence type="ECO:0000313" key="1">
    <source>
        <dbReference type="EMBL" id="VDI69588.1"/>
    </source>
</evidence>
<accession>A0A8B6GV21</accession>
<evidence type="ECO:0000313" key="2">
    <source>
        <dbReference type="Proteomes" id="UP000596742"/>
    </source>
</evidence>
<gene>
    <name evidence="1" type="ORF">MGAL_10B024493</name>
</gene>
<dbReference type="EMBL" id="UYJE01009054">
    <property type="protein sequence ID" value="VDI69588.1"/>
    <property type="molecule type" value="Genomic_DNA"/>
</dbReference>
<dbReference type="Proteomes" id="UP000596742">
    <property type="component" value="Unassembled WGS sequence"/>
</dbReference>
<organism evidence="1 2">
    <name type="scientific">Mytilus galloprovincialis</name>
    <name type="common">Mediterranean mussel</name>
    <dbReference type="NCBI Taxonomy" id="29158"/>
    <lineage>
        <taxon>Eukaryota</taxon>
        <taxon>Metazoa</taxon>
        <taxon>Spiralia</taxon>
        <taxon>Lophotrochozoa</taxon>
        <taxon>Mollusca</taxon>
        <taxon>Bivalvia</taxon>
        <taxon>Autobranchia</taxon>
        <taxon>Pteriomorphia</taxon>
        <taxon>Mytilida</taxon>
        <taxon>Mytiloidea</taxon>
        <taxon>Mytilidae</taxon>
        <taxon>Mytilinae</taxon>
        <taxon>Mytilus</taxon>
    </lineage>
</organism>